<dbReference type="CDD" id="cd12148">
    <property type="entry name" value="fungal_TF_MHR"/>
    <property type="match status" value="1"/>
</dbReference>
<keyword evidence="7" id="KW-0812">Transmembrane</keyword>
<keyword evidence="7" id="KW-0472">Membrane</keyword>
<dbReference type="InterPro" id="IPR001138">
    <property type="entry name" value="Zn2Cys6_DnaBD"/>
</dbReference>
<dbReference type="GO" id="GO:0006351">
    <property type="term" value="P:DNA-templated transcription"/>
    <property type="evidence" value="ECO:0007669"/>
    <property type="project" value="InterPro"/>
</dbReference>
<dbReference type="GO" id="GO:0000435">
    <property type="term" value="P:positive regulation of transcription from RNA polymerase II promoter by galactose"/>
    <property type="evidence" value="ECO:0007669"/>
    <property type="project" value="TreeGrafter"/>
</dbReference>
<dbReference type="GO" id="GO:0000981">
    <property type="term" value="F:DNA-binding transcription factor activity, RNA polymerase II-specific"/>
    <property type="evidence" value="ECO:0007669"/>
    <property type="project" value="InterPro"/>
</dbReference>
<evidence type="ECO:0000256" key="2">
    <source>
        <dbReference type="ARBA" id="ARBA00023015"/>
    </source>
</evidence>
<dbReference type="GO" id="GO:0008270">
    <property type="term" value="F:zinc ion binding"/>
    <property type="evidence" value="ECO:0007669"/>
    <property type="project" value="InterPro"/>
</dbReference>
<feature type="compositionally biased region" description="Basic and acidic residues" evidence="6">
    <location>
        <begin position="16"/>
        <end position="31"/>
    </location>
</feature>
<feature type="region of interest" description="Disordered" evidence="6">
    <location>
        <begin position="742"/>
        <end position="762"/>
    </location>
</feature>
<feature type="domain" description="Zn(2)-C6 fungal-type" evidence="8">
    <location>
        <begin position="41"/>
        <end position="74"/>
    </location>
</feature>
<evidence type="ECO:0000256" key="7">
    <source>
        <dbReference type="SAM" id="Phobius"/>
    </source>
</evidence>
<dbReference type="AlphaFoldDB" id="A0A1Y6LVD2"/>
<feature type="region of interest" description="Disordered" evidence="6">
    <location>
        <begin position="1"/>
        <end position="33"/>
    </location>
</feature>
<evidence type="ECO:0000313" key="9">
    <source>
        <dbReference type="EMBL" id="SMY27420.1"/>
    </source>
</evidence>
<gene>
    <name evidence="9" type="ORF">ZT1A5_G8865</name>
</gene>
<evidence type="ECO:0000313" key="10">
    <source>
        <dbReference type="Proteomes" id="UP000215453"/>
    </source>
</evidence>
<dbReference type="Gene3D" id="4.10.240.10">
    <property type="entry name" value="Zn(2)-C6 fungal-type DNA-binding domain"/>
    <property type="match status" value="1"/>
</dbReference>
<dbReference type="SUPFAM" id="SSF57701">
    <property type="entry name" value="Zn2/Cys6 DNA-binding domain"/>
    <property type="match status" value="1"/>
</dbReference>
<keyword evidence="5" id="KW-0539">Nucleus</keyword>
<organism evidence="9 10">
    <name type="scientific">Zymoseptoria tritici ST99CH_1A5</name>
    <dbReference type="NCBI Taxonomy" id="1276529"/>
    <lineage>
        <taxon>Eukaryota</taxon>
        <taxon>Fungi</taxon>
        <taxon>Dikarya</taxon>
        <taxon>Ascomycota</taxon>
        <taxon>Pezizomycotina</taxon>
        <taxon>Dothideomycetes</taxon>
        <taxon>Dothideomycetidae</taxon>
        <taxon>Mycosphaerellales</taxon>
        <taxon>Mycosphaerellaceae</taxon>
        <taxon>Zymoseptoria</taxon>
    </lineage>
</organism>
<dbReference type="Pfam" id="PF04082">
    <property type="entry name" value="Fungal_trans"/>
    <property type="match status" value="1"/>
</dbReference>
<keyword evidence="4" id="KW-0804">Transcription</keyword>
<feature type="compositionally biased region" description="Polar residues" evidence="6">
    <location>
        <begin position="746"/>
        <end position="762"/>
    </location>
</feature>
<feature type="transmembrane region" description="Helical" evidence="7">
    <location>
        <begin position="643"/>
        <end position="661"/>
    </location>
</feature>
<dbReference type="Pfam" id="PF00172">
    <property type="entry name" value="Zn_clus"/>
    <property type="match status" value="1"/>
</dbReference>
<evidence type="ECO:0000256" key="3">
    <source>
        <dbReference type="ARBA" id="ARBA00023125"/>
    </source>
</evidence>
<evidence type="ECO:0000256" key="6">
    <source>
        <dbReference type="SAM" id="MobiDB-lite"/>
    </source>
</evidence>
<dbReference type="PANTHER" id="PTHR47424">
    <property type="entry name" value="REGULATORY PROTEIN GAL4"/>
    <property type="match status" value="1"/>
</dbReference>
<dbReference type="PROSITE" id="PS50048">
    <property type="entry name" value="ZN2_CY6_FUNGAL_2"/>
    <property type="match status" value="1"/>
</dbReference>
<dbReference type="SMART" id="SM00066">
    <property type="entry name" value="GAL4"/>
    <property type="match status" value="1"/>
</dbReference>
<reference evidence="9 10" key="1">
    <citation type="submission" date="2016-10" db="EMBL/GenBank/DDBJ databases">
        <authorList>
            <person name="Varghese N."/>
        </authorList>
    </citation>
    <scope>NUCLEOTIDE SEQUENCE [LARGE SCALE GENOMIC DNA]</scope>
</reference>
<proteinExistence type="predicted"/>
<keyword evidence="1" id="KW-0479">Metal-binding</keyword>
<accession>A0A1Y6LVD2</accession>
<evidence type="ECO:0000256" key="1">
    <source>
        <dbReference type="ARBA" id="ARBA00022723"/>
    </source>
</evidence>
<dbReference type="InterPro" id="IPR007219">
    <property type="entry name" value="XnlR_reg_dom"/>
</dbReference>
<keyword evidence="7" id="KW-1133">Transmembrane helix</keyword>
<dbReference type="SMART" id="SM00906">
    <property type="entry name" value="Fungal_trans"/>
    <property type="match status" value="1"/>
</dbReference>
<evidence type="ECO:0000256" key="5">
    <source>
        <dbReference type="ARBA" id="ARBA00023242"/>
    </source>
</evidence>
<feature type="compositionally biased region" description="Polar residues" evidence="6">
    <location>
        <begin position="1"/>
        <end position="11"/>
    </location>
</feature>
<dbReference type="GO" id="GO:0005634">
    <property type="term" value="C:nucleus"/>
    <property type="evidence" value="ECO:0007669"/>
    <property type="project" value="TreeGrafter"/>
</dbReference>
<name>A0A1Y6LVD2_ZYMTR</name>
<feature type="compositionally biased region" description="Polar residues" evidence="6">
    <location>
        <begin position="138"/>
        <end position="172"/>
    </location>
</feature>
<evidence type="ECO:0000256" key="4">
    <source>
        <dbReference type="ARBA" id="ARBA00023163"/>
    </source>
</evidence>
<dbReference type="InterPro" id="IPR051127">
    <property type="entry name" value="Fungal_SecMet_Regulators"/>
</dbReference>
<keyword evidence="2" id="KW-0805">Transcription regulation</keyword>
<protein>
    <recommendedName>
        <fullName evidence="8">Zn(2)-C6 fungal-type domain-containing protein</fullName>
    </recommendedName>
</protein>
<dbReference type="PANTHER" id="PTHR47424:SF3">
    <property type="entry name" value="REGULATORY PROTEIN GAL4"/>
    <property type="match status" value="1"/>
</dbReference>
<evidence type="ECO:0000259" key="8">
    <source>
        <dbReference type="PROSITE" id="PS50048"/>
    </source>
</evidence>
<dbReference type="CDD" id="cd00067">
    <property type="entry name" value="GAL4"/>
    <property type="match status" value="1"/>
</dbReference>
<dbReference type="GO" id="GO:0000978">
    <property type="term" value="F:RNA polymerase II cis-regulatory region sequence-specific DNA binding"/>
    <property type="evidence" value="ECO:0007669"/>
    <property type="project" value="TreeGrafter"/>
</dbReference>
<dbReference type="InterPro" id="IPR036864">
    <property type="entry name" value="Zn2-C6_fun-type_DNA-bd_sf"/>
</dbReference>
<keyword evidence="3" id="KW-0238">DNA-binding</keyword>
<dbReference type="Proteomes" id="UP000215453">
    <property type="component" value="Chromosome 9"/>
</dbReference>
<sequence>MSVIGPSSATVSAHDVSQDGHSPEDGHDPGRPRKRKRIALACCTCRERKIKCDGIKPVCTPCAKRGVLAVDCVYTVLLDSAKRGSEQEFIASLQQKVRALEARVVASSCANDAPTSAVSAVQGGGRTGEQDDRARSSCHPSNQAWNSSLGVESDLTQEQARATETSLTSDSHGNGPVSAMGATTMHQDRREIRRGTEYYGASSLVSLIDGVAEETRFEPSQNGTQQAFAPQGHHVHVRNFEAIANPSMQTMLQPQYALPPRKLADELLALYFDNNHIFYPWTHSASFRKQYETLWVTSSAFPSDQASVDVGLGGNNCPFNIYVCALNAMFALGCQFSDYPPSDKDSASATFCERINGLLHFDLLDSGSIACVQALLLFGMYLQCTNSPERCWNIIGLAYRMAVGLGLQSSIAPDDATPLEMAMRWRVWHACVQMDTTVCMTLGRPPTFTAVEDIPVPPAVDLAQFSPAGDSLDSDPLICNFFVQNSRAARMLGKILHRVYHPSLSTVSKASARSTQLPAAADALSAILGLHSELNDLASSSLSALELCVDQGSRANMVVERQRNVLNSRFLHMRVLLHRPCFTSFCSLARSGDHQTSTGEDDSFPVDDLPACMVQQSAFICVRTACELALSLQKATQEQATGAWWYSLFYIITCAVIVILTECTPRLVRRLAVGELDAAWSACLEVLENMGSGHSLPGQYIHSLKVLRSRGRMRSGEVYPPGEKAPRPADFRNTIDVAAFPERGSESSGGSQHVTTRHVTVC</sequence>
<dbReference type="EMBL" id="LT882684">
    <property type="protein sequence ID" value="SMY27420.1"/>
    <property type="molecule type" value="Genomic_DNA"/>
</dbReference>
<feature type="region of interest" description="Disordered" evidence="6">
    <location>
        <begin position="115"/>
        <end position="189"/>
    </location>
</feature>